<dbReference type="EMBL" id="JTCM02000045">
    <property type="protein sequence ID" value="NEU74568.1"/>
    <property type="molecule type" value="Genomic_DNA"/>
</dbReference>
<keyword evidence="2" id="KW-0489">Methyltransferase</keyword>
<dbReference type="Gene3D" id="3.40.50.150">
    <property type="entry name" value="Vaccinia Virus protein VP39"/>
    <property type="match status" value="1"/>
</dbReference>
<dbReference type="Pfam" id="PF08241">
    <property type="entry name" value="Methyltransf_11"/>
    <property type="match status" value="1"/>
</dbReference>
<dbReference type="CDD" id="cd02440">
    <property type="entry name" value="AdoMet_MTases"/>
    <property type="match status" value="1"/>
</dbReference>
<accession>A0A846HCB6</accession>
<evidence type="ECO:0000313" key="2">
    <source>
        <dbReference type="EMBL" id="NEU74568.1"/>
    </source>
</evidence>
<comment type="caution">
    <text evidence="2">The sequence shown here is derived from an EMBL/GenBank/DDBJ whole genome shotgun (WGS) entry which is preliminary data.</text>
</comment>
<dbReference type="SUPFAM" id="SSF53335">
    <property type="entry name" value="S-adenosyl-L-methionine-dependent methyltransferases"/>
    <property type="match status" value="1"/>
</dbReference>
<sequence>MKDTLKSIAKRTLPAYLHRWIGTQLKGDRYIPPVGAVDFGSLRRVTPISRQFGYDRGLPVDRYYIEKFLAKNAADVKGRVLEIGDNSYTRQFGGDRVTQSDVLHIVEGNPQATIVGDLTNAEHIPSDIFDCFILTQTLQCIYDTKAALNTIYRILKPGGVVLATFSGISLTPPDQWGDYWCWNFTSQSGKRLFAEFFPEANIQLESYGNVLAAIAFLQGLAAEELQSSELDHRDRPYELLITVRAVKPKEIS</sequence>
<gene>
    <name evidence="2" type="ORF">PI95_018890</name>
</gene>
<organism evidence="2 3">
    <name type="scientific">Hassallia byssoidea VB512170</name>
    <dbReference type="NCBI Taxonomy" id="1304833"/>
    <lineage>
        <taxon>Bacteria</taxon>
        <taxon>Bacillati</taxon>
        <taxon>Cyanobacteriota</taxon>
        <taxon>Cyanophyceae</taxon>
        <taxon>Nostocales</taxon>
        <taxon>Tolypothrichaceae</taxon>
        <taxon>Hassallia</taxon>
    </lineage>
</organism>
<dbReference type="Proteomes" id="UP000031549">
    <property type="component" value="Unassembled WGS sequence"/>
</dbReference>
<proteinExistence type="predicted"/>
<keyword evidence="2" id="KW-0808">Transferase</keyword>
<feature type="domain" description="Methyltransferase type 11" evidence="1">
    <location>
        <begin position="112"/>
        <end position="162"/>
    </location>
</feature>
<name>A0A846HCB6_9CYAN</name>
<evidence type="ECO:0000313" key="3">
    <source>
        <dbReference type="Proteomes" id="UP000031549"/>
    </source>
</evidence>
<dbReference type="InterPro" id="IPR029063">
    <property type="entry name" value="SAM-dependent_MTases_sf"/>
</dbReference>
<evidence type="ECO:0000259" key="1">
    <source>
        <dbReference type="Pfam" id="PF08241"/>
    </source>
</evidence>
<dbReference type="GO" id="GO:0032259">
    <property type="term" value="P:methylation"/>
    <property type="evidence" value="ECO:0007669"/>
    <property type="project" value="UniProtKB-KW"/>
</dbReference>
<reference evidence="2 3" key="1">
    <citation type="journal article" date="2015" name="Genome Announc.">
        <title>Draft Genome Sequence of Cyanobacterium Hassallia byssoidea Strain VB512170, Isolated from Monuments in India.</title>
        <authorList>
            <person name="Singh D."/>
            <person name="Chandrababunaidu M.M."/>
            <person name="Panda A."/>
            <person name="Sen D."/>
            <person name="Bhattacharyya S."/>
            <person name="Adhikary S.P."/>
            <person name="Tripathy S."/>
        </authorList>
    </citation>
    <scope>NUCLEOTIDE SEQUENCE [LARGE SCALE GENOMIC DNA]</scope>
    <source>
        <strain evidence="2 3">VB512170</strain>
    </source>
</reference>
<protein>
    <submittedName>
        <fullName evidence="2">Methyltransferase domain-containing protein</fullName>
    </submittedName>
</protein>
<dbReference type="InterPro" id="IPR013216">
    <property type="entry name" value="Methyltransf_11"/>
</dbReference>
<keyword evidence="3" id="KW-1185">Reference proteome</keyword>
<dbReference type="RefSeq" id="WP_039754516.1">
    <property type="nucleotide sequence ID" value="NZ_JTCM02000045.1"/>
</dbReference>
<dbReference type="GO" id="GO:0008757">
    <property type="term" value="F:S-adenosylmethionine-dependent methyltransferase activity"/>
    <property type="evidence" value="ECO:0007669"/>
    <property type="project" value="InterPro"/>
</dbReference>
<dbReference type="AlphaFoldDB" id="A0A846HCB6"/>